<reference evidence="2 3" key="1">
    <citation type="journal article" date="2018" name="Sci. Rep.">
        <title>Genomic signatures of local adaptation to the degree of environmental predictability in rotifers.</title>
        <authorList>
            <person name="Franch-Gras L."/>
            <person name="Hahn C."/>
            <person name="Garcia-Roger E.M."/>
            <person name="Carmona M.J."/>
            <person name="Serra M."/>
            <person name="Gomez A."/>
        </authorList>
    </citation>
    <scope>NUCLEOTIDE SEQUENCE [LARGE SCALE GENOMIC DNA]</scope>
    <source>
        <strain evidence="2">HYR1</strain>
    </source>
</reference>
<feature type="domain" description="Fungal lipase-type" evidence="1">
    <location>
        <begin position="82"/>
        <end position="210"/>
    </location>
</feature>
<protein>
    <recommendedName>
        <fullName evidence="1">Fungal lipase-type domain-containing protein</fullName>
    </recommendedName>
</protein>
<dbReference type="SUPFAM" id="SSF53474">
    <property type="entry name" value="alpha/beta-Hydrolases"/>
    <property type="match status" value="1"/>
</dbReference>
<name>A0A3M7T1B3_BRAPC</name>
<dbReference type="InterPro" id="IPR002921">
    <property type="entry name" value="Fungal_lipase-type"/>
</dbReference>
<dbReference type="Gene3D" id="3.40.50.300">
    <property type="entry name" value="P-loop containing nucleotide triphosphate hydrolases"/>
    <property type="match status" value="1"/>
</dbReference>
<organism evidence="2 3">
    <name type="scientific">Brachionus plicatilis</name>
    <name type="common">Marine rotifer</name>
    <name type="synonym">Brachionus muelleri</name>
    <dbReference type="NCBI Taxonomy" id="10195"/>
    <lineage>
        <taxon>Eukaryota</taxon>
        <taxon>Metazoa</taxon>
        <taxon>Spiralia</taxon>
        <taxon>Gnathifera</taxon>
        <taxon>Rotifera</taxon>
        <taxon>Eurotatoria</taxon>
        <taxon>Monogononta</taxon>
        <taxon>Pseudotrocha</taxon>
        <taxon>Ploima</taxon>
        <taxon>Brachionidae</taxon>
        <taxon>Brachionus</taxon>
    </lineage>
</organism>
<evidence type="ECO:0000259" key="1">
    <source>
        <dbReference type="Pfam" id="PF01764"/>
    </source>
</evidence>
<dbReference type="InterPro" id="IPR027417">
    <property type="entry name" value="P-loop_NTPase"/>
</dbReference>
<dbReference type="SUPFAM" id="SSF52540">
    <property type="entry name" value="P-loop containing nucleoside triphosphate hydrolases"/>
    <property type="match status" value="1"/>
</dbReference>
<dbReference type="OrthoDB" id="10015228at2759"/>
<dbReference type="InterPro" id="IPR051218">
    <property type="entry name" value="Sec_MonoDiacylglyc_Lipase"/>
</dbReference>
<dbReference type="Gene3D" id="3.40.50.1820">
    <property type="entry name" value="alpha/beta hydrolase"/>
    <property type="match status" value="1"/>
</dbReference>
<comment type="caution">
    <text evidence="2">The sequence shown here is derived from an EMBL/GenBank/DDBJ whole genome shotgun (WGS) entry which is preliminary data.</text>
</comment>
<sequence>MKFSEREDQNEILLKSSIISIAVSESNPKKFLEINEEMRSIDYQIEEMCFSQSHNNQKVEYFNALNDICYLMVDDIQNNKLYICFRGTRNLKDLLVDAKGFPKISDINGRFHNGFYNRAQKVPKLYFIEKLEQGYELILTGHGLGAAVSANIAIHFLLYRLDISQKYAKKIIFIGFGCPSIADIYFKRNVENFNENFIFIKNENDIVVELLEYISHFIYKSDQNNNSNLEILIDFINGILRDKTDPERTLEKCNQMKAFIGTMAKIIAPEYTHFGTLYKLSRKDGLKEVLNFEFDVDLFSKMFNDPGLLIDKIQDHLIKNYFRNLKNTNYFIGRIDINHRNRKRSLKLSTYLNFEIKEKDIKGLRIIKMRDNTDIVLCINKSVKNTEYLVAIKLTLRLGYKETNGVALYFKNGTYEVLDDDSICFRFNCLNEKIYDKKNNLNIQNFVFVFYSHFNSEPTEVMINTESNKFRSNMKPGSYQKHKLIDNMRFDLLYLHAAYCLHALERMKDLNQNFIEVKNELFGIFESLDFILTEICDKKEKEIVYTKNDLNEMKSLVENYFNLIRIDNELENGFPSHLDYDKVYEYIIKKSRQIKNNVSDNESLYFYEKLYDEEFVNQWSESEDKLIFKLILLNKQLRDILKKNYIFGSIGTKNAGKSKFVELITSQDTKSSKNYTTTQAKAYSLINENDKLIFEKVVIIDYPHSNSNTFSQKLEFIFTRLLIDHIYLIFEAEAKGETDDQTRLINLVKTNNFSGFTILNNKADQLFLSNNQKELEKKKLEFATFKKEMIDNLTKKCVDLNSRSILFTCMDIKISRLNDDEKTAMEGVGVILSERMKRIVLEKIESMINLDFNRS</sequence>
<dbReference type="Pfam" id="PF01764">
    <property type="entry name" value="Lipase_3"/>
    <property type="match status" value="1"/>
</dbReference>
<evidence type="ECO:0000313" key="3">
    <source>
        <dbReference type="Proteomes" id="UP000276133"/>
    </source>
</evidence>
<dbReference type="InterPro" id="IPR029058">
    <property type="entry name" value="AB_hydrolase_fold"/>
</dbReference>
<dbReference type="Proteomes" id="UP000276133">
    <property type="component" value="Unassembled WGS sequence"/>
</dbReference>
<dbReference type="STRING" id="10195.A0A3M7T1B3"/>
<dbReference type="EMBL" id="REGN01000447">
    <property type="protein sequence ID" value="RNA41816.1"/>
    <property type="molecule type" value="Genomic_DNA"/>
</dbReference>
<proteinExistence type="predicted"/>
<gene>
    <name evidence="2" type="ORF">BpHYR1_039008</name>
</gene>
<dbReference type="PANTHER" id="PTHR45856">
    <property type="entry name" value="ALPHA/BETA-HYDROLASES SUPERFAMILY PROTEIN"/>
    <property type="match status" value="1"/>
</dbReference>
<dbReference type="AlphaFoldDB" id="A0A3M7T1B3"/>
<dbReference type="PANTHER" id="PTHR45856:SF21">
    <property type="entry name" value="FUNGAL LIPASE-LIKE DOMAIN-CONTAINING PROTEIN"/>
    <property type="match status" value="1"/>
</dbReference>
<accession>A0A3M7T1B3</accession>
<evidence type="ECO:0000313" key="2">
    <source>
        <dbReference type="EMBL" id="RNA41816.1"/>
    </source>
</evidence>
<dbReference type="CDD" id="cd00519">
    <property type="entry name" value="Lipase_3"/>
    <property type="match status" value="1"/>
</dbReference>
<keyword evidence="3" id="KW-1185">Reference proteome</keyword>
<dbReference type="GO" id="GO:0006629">
    <property type="term" value="P:lipid metabolic process"/>
    <property type="evidence" value="ECO:0007669"/>
    <property type="project" value="InterPro"/>
</dbReference>